<dbReference type="Proteomes" id="UP001445335">
    <property type="component" value="Unassembled WGS sequence"/>
</dbReference>
<dbReference type="EMBL" id="JALJOU010000001">
    <property type="protein sequence ID" value="KAK9846313.1"/>
    <property type="molecule type" value="Genomic_DNA"/>
</dbReference>
<organism evidence="5 6">
    <name type="scientific">Elliptochloris bilobata</name>
    <dbReference type="NCBI Taxonomy" id="381761"/>
    <lineage>
        <taxon>Eukaryota</taxon>
        <taxon>Viridiplantae</taxon>
        <taxon>Chlorophyta</taxon>
        <taxon>core chlorophytes</taxon>
        <taxon>Trebouxiophyceae</taxon>
        <taxon>Trebouxiophyceae incertae sedis</taxon>
        <taxon>Elliptochloris clade</taxon>
        <taxon>Elliptochloris</taxon>
    </lineage>
</organism>
<dbReference type="PANTHER" id="PTHR24173:SF83">
    <property type="entry name" value="SOCS BOX DOMAIN-CONTAINING PROTEIN"/>
    <property type="match status" value="1"/>
</dbReference>
<evidence type="ECO:0000256" key="3">
    <source>
        <dbReference type="PROSITE-ProRule" id="PRU00023"/>
    </source>
</evidence>
<keyword evidence="6" id="KW-1185">Reference proteome</keyword>
<evidence type="ECO:0000256" key="2">
    <source>
        <dbReference type="ARBA" id="ARBA00023043"/>
    </source>
</evidence>
<evidence type="ECO:0000313" key="6">
    <source>
        <dbReference type="Proteomes" id="UP001445335"/>
    </source>
</evidence>
<protein>
    <submittedName>
        <fullName evidence="5">Uncharacterized protein</fullName>
    </submittedName>
</protein>
<dbReference type="SUPFAM" id="SSF48403">
    <property type="entry name" value="Ankyrin repeat"/>
    <property type="match status" value="1"/>
</dbReference>
<dbReference type="SMART" id="SM00248">
    <property type="entry name" value="ANK"/>
    <property type="match status" value="4"/>
</dbReference>
<dbReference type="PANTHER" id="PTHR24173">
    <property type="entry name" value="ANKYRIN REPEAT CONTAINING"/>
    <property type="match status" value="1"/>
</dbReference>
<name>A0AAW1SJU0_9CHLO</name>
<dbReference type="InterPro" id="IPR002110">
    <property type="entry name" value="Ankyrin_rpt"/>
</dbReference>
<feature type="compositionally biased region" description="Basic and acidic residues" evidence="4">
    <location>
        <begin position="367"/>
        <end position="383"/>
    </location>
</feature>
<proteinExistence type="predicted"/>
<evidence type="ECO:0000256" key="1">
    <source>
        <dbReference type="ARBA" id="ARBA00022737"/>
    </source>
</evidence>
<dbReference type="Pfam" id="PF12796">
    <property type="entry name" value="Ank_2"/>
    <property type="match status" value="1"/>
</dbReference>
<reference evidence="5 6" key="1">
    <citation type="journal article" date="2024" name="Nat. Commun.">
        <title>Phylogenomics reveals the evolutionary origins of lichenization in chlorophyte algae.</title>
        <authorList>
            <person name="Puginier C."/>
            <person name="Libourel C."/>
            <person name="Otte J."/>
            <person name="Skaloud P."/>
            <person name="Haon M."/>
            <person name="Grisel S."/>
            <person name="Petersen M."/>
            <person name="Berrin J.G."/>
            <person name="Delaux P.M."/>
            <person name="Dal Grande F."/>
            <person name="Keller J."/>
        </authorList>
    </citation>
    <scope>NUCLEOTIDE SEQUENCE [LARGE SCALE GENOMIC DNA]</scope>
    <source>
        <strain evidence="5 6">SAG 245.80</strain>
    </source>
</reference>
<feature type="repeat" description="ANK" evidence="3">
    <location>
        <begin position="33"/>
        <end position="66"/>
    </location>
</feature>
<comment type="caution">
    <text evidence="5">The sequence shown here is derived from an EMBL/GenBank/DDBJ whole genome shotgun (WGS) entry which is preliminary data.</text>
</comment>
<accession>A0AAW1SJU0</accession>
<feature type="compositionally biased region" description="Low complexity" evidence="4">
    <location>
        <begin position="320"/>
        <end position="360"/>
    </location>
</feature>
<evidence type="ECO:0000256" key="4">
    <source>
        <dbReference type="SAM" id="MobiDB-lite"/>
    </source>
</evidence>
<sequence length="432" mass="43668">METALAAAKLGIVEQLEQALDAHALALSARDAEGRTPLHWSAGFGHERCVDLLLARPGVDPAPADAEGDSPLHFAAVHGQPMVAYSLAMKRPSMCLAANTRGRTPVDAAVACEQGEVLNAMLLACAGDGGDVAVAAMRALLDAGAVADTWAPNGSSALMLAASVDCVAAVEDALGRSALMFAAGNDARAALAALLGAGASIAARDRRGRSVLEYAAEHAAAHSLLQDRLGELEARAAEHRAALLADLEAEAAAPAKPKLGKKGKKAGKRVRKGAPGAGAGPGEGEAQEGPTGAGDEDEPEDAAAPAPECSLDTQDPAEQAPPSGSPDRPASPAPAERAPAPAPRAAAPDAASAPATPAQAGEVCALEAERAERGRERATAQGERRQLAALLQEAAQREALAVAAAVQRERLHLCVRGGLRPAPPLCTSTPEC</sequence>
<feature type="compositionally biased region" description="Basic residues" evidence="4">
    <location>
        <begin position="258"/>
        <end position="272"/>
    </location>
</feature>
<feature type="repeat" description="ANK" evidence="3">
    <location>
        <begin position="174"/>
        <end position="206"/>
    </location>
</feature>
<dbReference type="PROSITE" id="PS50088">
    <property type="entry name" value="ANK_REPEAT"/>
    <property type="match status" value="2"/>
</dbReference>
<gene>
    <name evidence="5" type="ORF">WJX81_001373</name>
</gene>
<dbReference type="InterPro" id="IPR036770">
    <property type="entry name" value="Ankyrin_rpt-contain_sf"/>
</dbReference>
<dbReference type="PROSITE" id="PS50297">
    <property type="entry name" value="ANK_REP_REGION"/>
    <property type="match status" value="1"/>
</dbReference>
<keyword evidence="1" id="KW-0677">Repeat</keyword>
<evidence type="ECO:0000313" key="5">
    <source>
        <dbReference type="EMBL" id="KAK9846313.1"/>
    </source>
</evidence>
<keyword evidence="2 3" id="KW-0040">ANK repeat</keyword>
<feature type="region of interest" description="Disordered" evidence="4">
    <location>
        <begin position="253"/>
        <end position="383"/>
    </location>
</feature>
<dbReference type="Gene3D" id="1.25.40.20">
    <property type="entry name" value="Ankyrin repeat-containing domain"/>
    <property type="match status" value="2"/>
</dbReference>
<dbReference type="AlphaFoldDB" id="A0AAW1SJU0"/>